<feature type="compositionally biased region" description="Acidic residues" evidence="2">
    <location>
        <begin position="11"/>
        <end position="27"/>
    </location>
</feature>
<dbReference type="InterPro" id="IPR019536">
    <property type="entry name" value="USHBP1_PDZ-bd"/>
</dbReference>
<feature type="region of interest" description="Disordered" evidence="2">
    <location>
        <begin position="235"/>
        <end position="299"/>
    </location>
</feature>
<feature type="compositionally biased region" description="Polar residues" evidence="2">
    <location>
        <begin position="759"/>
        <end position="773"/>
    </location>
</feature>
<reference evidence="4" key="3">
    <citation type="submission" date="2025-09" db="UniProtKB">
        <authorList>
            <consortium name="Ensembl"/>
        </authorList>
    </citation>
    <scope>IDENTIFICATION</scope>
</reference>
<evidence type="ECO:0000313" key="5">
    <source>
        <dbReference type="Proteomes" id="UP000694556"/>
    </source>
</evidence>
<dbReference type="PANTHER" id="PTHR23347">
    <property type="entry name" value="COLORECTAL MUTANT CANCER PROTEIN MCC PROTEIN -RELATED"/>
    <property type="match status" value="1"/>
</dbReference>
<evidence type="ECO:0000313" key="4">
    <source>
        <dbReference type="Ensembl" id="ENSCMMP00000015253.1"/>
    </source>
</evidence>
<feature type="domain" description="Harmonin-binding protein USHBP1 PDZ-binding" evidence="3">
    <location>
        <begin position="301"/>
        <end position="363"/>
    </location>
</feature>
<dbReference type="InterPro" id="IPR040171">
    <property type="entry name" value="USBP1-like"/>
</dbReference>
<reference evidence="4" key="1">
    <citation type="submission" date="2018-09" db="EMBL/GenBank/DDBJ databases">
        <title>Common duck and Muscovy duck high density SNP chip.</title>
        <authorList>
            <person name="Vignal A."/>
            <person name="Thebault N."/>
            <person name="Warren W.C."/>
        </authorList>
    </citation>
    <scope>NUCLEOTIDE SEQUENCE [LARGE SCALE GENOMIC DNA]</scope>
</reference>
<feature type="region of interest" description="Disordered" evidence="2">
    <location>
        <begin position="372"/>
        <end position="437"/>
    </location>
</feature>
<feature type="compositionally biased region" description="Gly residues" evidence="2">
    <location>
        <begin position="239"/>
        <end position="250"/>
    </location>
</feature>
<sequence length="820" mass="88240">MDKPPPGQRVDEDEDEDEDEATGEDTQDVPPHEEHIARLLATVARLQHRAEQLQRRPGSYRHAAAPAPGSPGHSQPLASPPRREEEEGSGGTSGLPAETQQPRELNGTRSAGAGLEAHGPDLFADLQHAVSSLERAVFSRHRRAPAPPAEWARAAKSLEELEQAAGALPAACGGPEQGEGLLDAVARNTALRAALGHRDEELSRATASLQVLQGERDRLQGKVRELQEALARLQELDGAGSGTAGLGSTPGPGEPQDLPSRLLSLDGTHSTHSTHSTQPHSPLSPQPSEGAEQELEDRMQQLQRCVERLKEVNQELVGALRDCKSDSERLSMLLGQHESRSSALRLALHCSERCADTYAALLHQAWAKLGRGGDGPGGGAAKQQSPEQGPGSGPEPPQGPQLPHRADPDGQEESGASACPGLQSSPVSQGTEKGALRESIRRLRAEQAAVQGSLRDAPAPARALTRRGEDARARAERALRDARALLPGWRRPEREELLRDLALLKEAMAELKTRLQLVEKEKRGLGVLAAAQGPREAALRLVLQHLERERGGGSPSPPSSSSSSGEEDAQATRIGAAAPRHPTDPERTRQELLRAQARIEELHARARALVLSLEQSSAASRTQQEQYVTITGDFFHAHRWARGARSVLGTQRVRGATARPQNAEPACMASVHTPPCMPQKLSCFVPSPKARSLPAHPESAVVLCAPRNHHPLLSSPKVRPLLAHPKSAEPLPTPPKIAPRSCTPREYSPKTAVPFCAPQNHSPFTRIQNQLPSMRSPKLPPLRAHPKSSIPLCAPQKHNPLVHTPKSQSLPQKPCPRAPW</sequence>
<keyword evidence="5" id="KW-1185">Reference proteome</keyword>
<protein>
    <recommendedName>
        <fullName evidence="3">Harmonin-binding protein USHBP1 PDZ-binding domain-containing protein</fullName>
    </recommendedName>
</protein>
<feature type="compositionally biased region" description="Polar residues" evidence="2">
    <location>
        <begin position="98"/>
        <end position="109"/>
    </location>
</feature>
<reference evidence="4" key="2">
    <citation type="submission" date="2025-08" db="UniProtKB">
        <authorList>
            <consortium name="Ensembl"/>
        </authorList>
    </citation>
    <scope>IDENTIFICATION</scope>
</reference>
<feature type="region of interest" description="Disordered" evidence="2">
    <location>
        <begin position="1"/>
        <end position="118"/>
    </location>
</feature>
<evidence type="ECO:0000256" key="2">
    <source>
        <dbReference type="SAM" id="MobiDB-lite"/>
    </source>
</evidence>
<evidence type="ECO:0000259" key="3">
    <source>
        <dbReference type="Pfam" id="PF10506"/>
    </source>
</evidence>
<dbReference type="PANTHER" id="PTHR23347:SF5">
    <property type="entry name" value="HARMONIN-BINDING PROTEIN USHBP1"/>
    <property type="match status" value="1"/>
</dbReference>
<proteinExistence type="predicted"/>
<organism evidence="4 5">
    <name type="scientific">Cairina moschata</name>
    <name type="common">Muscovy duck</name>
    <dbReference type="NCBI Taxonomy" id="8855"/>
    <lineage>
        <taxon>Eukaryota</taxon>
        <taxon>Metazoa</taxon>
        <taxon>Chordata</taxon>
        <taxon>Craniata</taxon>
        <taxon>Vertebrata</taxon>
        <taxon>Euteleostomi</taxon>
        <taxon>Archelosauria</taxon>
        <taxon>Archosauria</taxon>
        <taxon>Dinosauria</taxon>
        <taxon>Saurischia</taxon>
        <taxon>Theropoda</taxon>
        <taxon>Coelurosauria</taxon>
        <taxon>Aves</taxon>
        <taxon>Neognathae</taxon>
        <taxon>Galloanserae</taxon>
        <taxon>Anseriformes</taxon>
        <taxon>Anatidae</taxon>
        <taxon>Anatinae</taxon>
        <taxon>Cairina</taxon>
    </lineage>
</organism>
<feature type="compositionally biased region" description="Polar residues" evidence="2">
    <location>
        <begin position="422"/>
        <end position="431"/>
    </location>
</feature>
<feature type="region of interest" description="Disordered" evidence="2">
    <location>
        <begin position="449"/>
        <end position="472"/>
    </location>
</feature>
<feature type="region of interest" description="Disordered" evidence="2">
    <location>
        <begin position="758"/>
        <end position="820"/>
    </location>
</feature>
<feature type="coiled-coil region" evidence="1">
    <location>
        <begin position="494"/>
        <end position="521"/>
    </location>
</feature>
<dbReference type="AlphaFoldDB" id="A0A8C3C8G7"/>
<accession>A0A8C3C8G7</accession>
<keyword evidence="1" id="KW-0175">Coiled coil</keyword>
<feature type="region of interest" description="Disordered" evidence="2">
    <location>
        <begin position="548"/>
        <end position="587"/>
    </location>
</feature>
<evidence type="ECO:0000256" key="1">
    <source>
        <dbReference type="SAM" id="Coils"/>
    </source>
</evidence>
<dbReference type="Proteomes" id="UP000694556">
    <property type="component" value="Chromosome 29"/>
</dbReference>
<dbReference type="Pfam" id="PF10506">
    <property type="entry name" value="USHBP1_PDZ-bd"/>
    <property type="match status" value="1"/>
</dbReference>
<feature type="compositionally biased region" description="Low complexity" evidence="2">
    <location>
        <begin position="62"/>
        <end position="76"/>
    </location>
</feature>
<dbReference type="Ensembl" id="ENSCMMT00000016780.1">
    <property type="protein sequence ID" value="ENSCMMP00000015253.1"/>
    <property type="gene ID" value="ENSCMMG00000009673.1"/>
</dbReference>
<feature type="compositionally biased region" description="Low complexity" evidence="2">
    <location>
        <begin position="262"/>
        <end position="288"/>
    </location>
</feature>
<name>A0A8C3C8G7_CAIMO</name>
<feature type="region of interest" description="Disordered" evidence="2">
    <location>
        <begin position="724"/>
        <end position="744"/>
    </location>
</feature>